<evidence type="ECO:0000313" key="4">
    <source>
        <dbReference type="Proteomes" id="UP000229385"/>
    </source>
</evidence>
<keyword evidence="2" id="KW-0472">Membrane</keyword>
<feature type="transmembrane region" description="Helical" evidence="2">
    <location>
        <begin position="6"/>
        <end position="25"/>
    </location>
</feature>
<evidence type="ECO:0000313" key="3">
    <source>
        <dbReference type="EMBL" id="PJA45039.1"/>
    </source>
</evidence>
<gene>
    <name evidence="3" type="ORF">CO174_05340</name>
</gene>
<keyword evidence="2" id="KW-0812">Transmembrane</keyword>
<sequence>MELIAIAAAGLSTLIFLVVWGPYTFRMKINVEVFFNQVHKLVLANNIDRGIKLCNAEPNALAPMVMKHMLVRANRPHEIELCYHEALAMTGGVKFEEGKVTKPSPIYGLLGRLLVFGCYVIFAGILLTASGFSELMTVCFAVMVVTSVLTLWTVGSMKQHINAIRFKATLLRTMLLSRANYIPSQYKPRKMTPEEIAEWRRNMDGFNEDVMRDRNRGDQRPVEEIYEEKADDRGVLPPI</sequence>
<proteinExistence type="predicted"/>
<protein>
    <submittedName>
        <fullName evidence="3">Uncharacterized protein</fullName>
    </submittedName>
</protein>
<reference evidence="4" key="1">
    <citation type="submission" date="2017-09" db="EMBL/GenBank/DDBJ databases">
        <title>Depth-based differentiation of microbial function through sediment-hosted aquifers and enrichment of novel symbionts in the deep terrestrial subsurface.</title>
        <authorList>
            <person name="Probst A.J."/>
            <person name="Ladd B."/>
            <person name="Jarett J.K."/>
            <person name="Geller-Mcgrath D.E."/>
            <person name="Sieber C.M.K."/>
            <person name="Emerson J.B."/>
            <person name="Anantharaman K."/>
            <person name="Thomas B.C."/>
            <person name="Malmstrom R."/>
            <person name="Stieglmeier M."/>
            <person name="Klingl A."/>
            <person name="Woyke T."/>
            <person name="Ryan C.M."/>
            <person name="Banfield J.F."/>
        </authorList>
    </citation>
    <scope>NUCLEOTIDE SEQUENCE [LARGE SCALE GENOMIC DNA]</scope>
</reference>
<name>A0A2M7XAZ8_9BACT</name>
<dbReference type="AlphaFoldDB" id="A0A2M7XAZ8"/>
<feature type="transmembrane region" description="Helical" evidence="2">
    <location>
        <begin position="109"/>
        <end position="129"/>
    </location>
</feature>
<keyword evidence="2" id="KW-1133">Transmembrane helix</keyword>
<accession>A0A2M7XAZ8</accession>
<feature type="region of interest" description="Disordered" evidence="1">
    <location>
        <begin position="209"/>
        <end position="239"/>
    </location>
</feature>
<organism evidence="3 4">
    <name type="scientific">Candidatus Uhrbacteria bacterium CG_4_9_14_3_um_filter_50_9</name>
    <dbReference type="NCBI Taxonomy" id="1975035"/>
    <lineage>
        <taxon>Bacteria</taxon>
        <taxon>Candidatus Uhriibacteriota</taxon>
    </lineage>
</organism>
<dbReference type="EMBL" id="PFWU01000053">
    <property type="protein sequence ID" value="PJA45039.1"/>
    <property type="molecule type" value="Genomic_DNA"/>
</dbReference>
<comment type="caution">
    <text evidence="3">The sequence shown here is derived from an EMBL/GenBank/DDBJ whole genome shotgun (WGS) entry which is preliminary data.</text>
</comment>
<evidence type="ECO:0000256" key="2">
    <source>
        <dbReference type="SAM" id="Phobius"/>
    </source>
</evidence>
<evidence type="ECO:0000256" key="1">
    <source>
        <dbReference type="SAM" id="MobiDB-lite"/>
    </source>
</evidence>
<feature type="transmembrane region" description="Helical" evidence="2">
    <location>
        <begin position="135"/>
        <end position="155"/>
    </location>
</feature>
<dbReference type="Proteomes" id="UP000229385">
    <property type="component" value="Unassembled WGS sequence"/>
</dbReference>